<accession>A0A3G5A6I1</accession>
<evidence type="ECO:0000313" key="1">
    <source>
        <dbReference type="EMBL" id="AYV81069.1"/>
    </source>
</evidence>
<sequence>MDKEFDWEFYLDYYKDLRKNGIKNKVDAYKHWLAYGRREKRARNKSETLNRIFVISHNIGGGLSQYVQDLIRLQLNDRFCDEYMIHTNENVSCSGIKVMNHANIIKKLYEIENVDNKKVILHINTLMCVLKTSVEIKRFLLLLEKKKFIRLIISVHDYYWINVKDPLNLSIDGRDNSSSLFQKMFERAALVIFPTNCVVDVYKKKINLTNVKYVVHPHQDIMFDVVPYFPKVNDAWIKILYLGGRHMSKGHDVVKALLDKLDTAVSYNFELYVGGCDESHTLNFKNIKVVNIGIYENKNIFKIINKIRPHVIIHASVFEETWSYLLSIFLRTALPIFYNDIGALKERISKLGRNNVSEFDSRIDSIDVIKEKFLVFLEKIISNGSVDYIDVDESYNVIRDPFYDELYLKNLSPLV</sequence>
<proteinExistence type="predicted"/>
<reference evidence="1" key="1">
    <citation type="submission" date="2018-10" db="EMBL/GenBank/DDBJ databases">
        <title>Hidden diversity of soil giant viruses.</title>
        <authorList>
            <person name="Schulz F."/>
            <person name="Alteio L."/>
            <person name="Goudeau D."/>
            <person name="Ryan E.M."/>
            <person name="Malmstrom R.R."/>
            <person name="Blanchard J."/>
            <person name="Woyke T."/>
        </authorList>
    </citation>
    <scope>NUCLEOTIDE SEQUENCE</scope>
    <source>
        <strain evidence="1">HAV1</strain>
    </source>
</reference>
<dbReference type="SUPFAM" id="SSF53756">
    <property type="entry name" value="UDP-Glycosyltransferase/glycogen phosphorylase"/>
    <property type="match status" value="1"/>
</dbReference>
<dbReference type="GO" id="GO:0016740">
    <property type="term" value="F:transferase activity"/>
    <property type="evidence" value="ECO:0007669"/>
    <property type="project" value="UniProtKB-KW"/>
</dbReference>
<keyword evidence="1" id="KW-0808">Transferase</keyword>
<protein>
    <submittedName>
        <fullName evidence="1">Glycosyltransferase</fullName>
    </submittedName>
</protein>
<dbReference type="EMBL" id="MK072257">
    <property type="protein sequence ID" value="AYV81069.1"/>
    <property type="molecule type" value="Genomic_DNA"/>
</dbReference>
<organism evidence="1">
    <name type="scientific">Harvfovirus sp</name>
    <dbReference type="NCBI Taxonomy" id="2487768"/>
    <lineage>
        <taxon>Viruses</taxon>
        <taxon>Varidnaviria</taxon>
        <taxon>Bamfordvirae</taxon>
        <taxon>Nucleocytoviricota</taxon>
        <taxon>Megaviricetes</taxon>
        <taxon>Imitervirales</taxon>
        <taxon>Mimiviridae</taxon>
        <taxon>Klosneuvirinae</taxon>
    </lineage>
</organism>
<gene>
    <name evidence="1" type="ORF">Harvfovirus15_13</name>
</gene>
<name>A0A3G5A6I1_9VIRU</name>